<dbReference type="Pfam" id="PF13847">
    <property type="entry name" value="Methyltransf_31"/>
    <property type="match status" value="1"/>
</dbReference>
<keyword evidence="3" id="KW-0489">Methyltransferase</keyword>
<organism evidence="3 4">
    <name type="scientific">Zestomonas insulae</name>
    <dbReference type="NCBI Taxonomy" id="2809017"/>
    <lineage>
        <taxon>Bacteria</taxon>
        <taxon>Pseudomonadati</taxon>
        <taxon>Pseudomonadota</taxon>
        <taxon>Gammaproteobacteria</taxon>
        <taxon>Pseudomonadales</taxon>
        <taxon>Pseudomonadaceae</taxon>
        <taxon>Zestomonas</taxon>
    </lineage>
</organism>
<protein>
    <submittedName>
        <fullName evidence="3">Methyltransferase domain-containing protein</fullName>
    </submittedName>
</protein>
<dbReference type="InterPro" id="IPR053173">
    <property type="entry name" value="SAM-binding_MTase"/>
</dbReference>
<reference evidence="3 4" key="1">
    <citation type="submission" date="2021-02" db="EMBL/GenBank/DDBJ databases">
        <authorList>
            <person name="Lee D.-H."/>
        </authorList>
    </citation>
    <scope>NUCLEOTIDE SEQUENCE [LARGE SCALE GENOMIC DNA]</scope>
    <source>
        <strain evidence="3 4">UL073</strain>
    </source>
</reference>
<feature type="domain" description="S-adenosylmethionine-dependent methyltransferase Rv2258c-like winged HTH" evidence="2">
    <location>
        <begin position="26"/>
        <end position="90"/>
    </location>
</feature>
<dbReference type="InterPro" id="IPR036390">
    <property type="entry name" value="WH_DNA-bd_sf"/>
</dbReference>
<dbReference type="PANTHER" id="PTHR45128:SF2">
    <property type="entry name" value="METHYLTRANSFERASE DOMAIN-CONTAINING PROTEIN"/>
    <property type="match status" value="1"/>
</dbReference>
<keyword evidence="4" id="KW-1185">Reference proteome</keyword>
<dbReference type="InterPro" id="IPR036388">
    <property type="entry name" value="WH-like_DNA-bd_sf"/>
</dbReference>
<dbReference type="InterPro" id="IPR025714">
    <property type="entry name" value="Methyltranfer_dom"/>
</dbReference>
<dbReference type="InterPro" id="IPR048711">
    <property type="entry name" value="WHD_Rv2258c"/>
</dbReference>
<evidence type="ECO:0000313" key="4">
    <source>
        <dbReference type="Proteomes" id="UP000717995"/>
    </source>
</evidence>
<dbReference type="Proteomes" id="UP000717995">
    <property type="component" value="Unassembled WGS sequence"/>
</dbReference>
<gene>
    <name evidence="3" type="ORF">JQX08_08410</name>
</gene>
<comment type="caution">
    <text evidence="3">The sequence shown here is derived from an EMBL/GenBank/DDBJ whole genome shotgun (WGS) entry which is preliminary data.</text>
</comment>
<dbReference type="InterPro" id="IPR029063">
    <property type="entry name" value="SAM-dependent_MTases_sf"/>
</dbReference>
<dbReference type="Pfam" id="PF21320">
    <property type="entry name" value="WHD_Rv2258c"/>
    <property type="match status" value="1"/>
</dbReference>
<proteinExistence type="predicted"/>
<dbReference type="SUPFAM" id="SSF53335">
    <property type="entry name" value="S-adenosyl-L-methionine-dependent methyltransferases"/>
    <property type="match status" value="1"/>
</dbReference>
<evidence type="ECO:0000259" key="1">
    <source>
        <dbReference type="Pfam" id="PF13847"/>
    </source>
</evidence>
<evidence type="ECO:0000313" key="3">
    <source>
        <dbReference type="EMBL" id="MBM7060730.1"/>
    </source>
</evidence>
<name>A0ABS2ICI5_9GAMM</name>
<dbReference type="SUPFAM" id="SSF46785">
    <property type="entry name" value="Winged helix' DNA-binding domain"/>
    <property type="match status" value="1"/>
</dbReference>
<dbReference type="RefSeq" id="WP_205347918.1">
    <property type="nucleotide sequence ID" value="NZ_JAFEUP010000002.1"/>
</dbReference>
<dbReference type="Gene3D" id="1.10.10.10">
    <property type="entry name" value="Winged helix-like DNA-binding domain superfamily/Winged helix DNA-binding domain"/>
    <property type="match status" value="1"/>
</dbReference>
<dbReference type="Gene3D" id="3.40.50.150">
    <property type="entry name" value="Vaccinia Virus protein VP39"/>
    <property type="match status" value="1"/>
</dbReference>
<sequence>MDEGKLNDFMGKLVSDMGGAAMLANIILGDELGLYRAMADSRAISPEELAAKTGCNARLLREWLSAHAASGYMEHSDGKFRLPEEQALALAIEDSPVYVAGGAVVVAALFHDKDKLVAAMRGNGALAWGDHHPCMFSGTERFFRPGYRTHLVAEWLPALDGVVDKLKAGAKVADVGCGHGASTVIMAQAFPASRFVGFDYHAPSIDTATQRAQEGQVAERVSFAQATAKNYPDNDFDLVCYFDCLHDMGDPVGAARHAYQSLKPDGTVLLVEPFANDQLDDNQTPVGRLFYAASTFICTPNSLSQDVGLGLGAQAGEARLRQVFSEAGFSRFRRAAETPFNLILEARK</sequence>
<keyword evidence="3" id="KW-0808">Transferase</keyword>
<dbReference type="CDD" id="cd02440">
    <property type="entry name" value="AdoMet_MTases"/>
    <property type="match status" value="1"/>
</dbReference>
<dbReference type="GO" id="GO:0008168">
    <property type="term" value="F:methyltransferase activity"/>
    <property type="evidence" value="ECO:0007669"/>
    <property type="project" value="UniProtKB-KW"/>
</dbReference>
<feature type="domain" description="Methyltransferase" evidence="1">
    <location>
        <begin position="167"/>
        <end position="280"/>
    </location>
</feature>
<accession>A0ABS2ICI5</accession>
<dbReference type="EMBL" id="JAFEUP010000002">
    <property type="protein sequence ID" value="MBM7060730.1"/>
    <property type="molecule type" value="Genomic_DNA"/>
</dbReference>
<dbReference type="PANTHER" id="PTHR45128">
    <property type="entry name" value="METHYLTRANSFERASE TYPE 11"/>
    <property type="match status" value="1"/>
</dbReference>
<dbReference type="GO" id="GO:0032259">
    <property type="term" value="P:methylation"/>
    <property type="evidence" value="ECO:0007669"/>
    <property type="project" value="UniProtKB-KW"/>
</dbReference>
<evidence type="ECO:0000259" key="2">
    <source>
        <dbReference type="Pfam" id="PF21320"/>
    </source>
</evidence>